<dbReference type="GO" id="GO:0005768">
    <property type="term" value="C:endosome"/>
    <property type="evidence" value="ECO:0007669"/>
    <property type="project" value="TreeGrafter"/>
</dbReference>
<dbReference type="CTD" id="32594"/>
<dbReference type="InterPro" id="IPR028191">
    <property type="entry name" value="WASH-4_N"/>
</dbReference>
<evidence type="ECO:0000259" key="2">
    <source>
        <dbReference type="Pfam" id="PF14745"/>
    </source>
</evidence>
<dbReference type="InterPro" id="IPR027307">
    <property type="entry name" value="WASH7"/>
</dbReference>
<dbReference type="PANTHER" id="PTHR31409">
    <property type="entry name" value="WASH COMPLEX SUBUNIT 4"/>
    <property type="match status" value="1"/>
</dbReference>
<dbReference type="Pfam" id="PF14746">
    <property type="entry name" value="WASH-7_C"/>
    <property type="match status" value="1"/>
</dbReference>
<dbReference type="Pfam" id="PF14745">
    <property type="entry name" value="WASH-4_N"/>
    <property type="match status" value="1"/>
</dbReference>
<sequence length="1108" mass="129151">MWSNLEKNNKPEDVVAGEQSLTYKHLLNSHTKRLEKIHILKNALFIFKSPINIKVDVTDKVTIDDLLDIDNNVLSTILKIFATLSSEIFFLKNDVKVKLFNSILYYEECDEDVFSEGLIPVKISKFLQILLELSNFVKHCEYLLSEIHCQFVKIFEFQLITADIHFQGIFEYIGDLLYIFVELDKLIISQPILQQHWLKYRGTLSTIKLDPSKYDCNINDIIQLENICNDIESTLLCGKIFEKVLTSDFNGKKEIQSCDDFVNEFKLYLNNSVLLLGQRTYQKSNNLLQIWSRICSTTVFYTYIFGVFDKKLLKQFTDLLEKVNHLPLDGNLVWNPEMFVLHFIGHLIKPNNVRKKEENLDKCTLELMDIAKNFSKTTNNYLQQAMIWFVKSEQIEYIHFDPSKLDYIHDICDFLSEGIQLCTSIKNTIITLMNLHSTLSKPLIKSNVVLICRLIETMKNIGYIYQNNHIVMDKLITDIIQYFEFLCLSIIGQVKISCADDRNFNVKNVDRLSSLEVSEKLLNGPLVKNRQLLIKLALNTAIGLQAFPKTQILTITRNLKRIEFLQSLYDEIKSISEISCMYWHRVVFPLYFKNINNQHNHFNGLSITFDFLKDIYEVTYHSDKTTKQNIYSTFIDEIFGHLNHQILKPISPCIENELRLHVMTHVHCTKTILNQPVDTYMIKLQHLQFLSSFIDTKNRAENYLSETFYDLTAVALHDWHNNGVMRTLAKYKLNLETIDDKLPNHTLEQGLDVLEIMRNLNLFISKYSYNLNNQIFIENYSTSKHLNTINIKHISNSIRIHGTGIMSTTVNTTYQLLCGKLNTLSKYLYDERVKSKLKKEITFLHEIQKTNNMIYPFERAEKLNSSMRKLTLNTNQNYIDQFRILVTHIGNALGYVRMIKSGGLNFCSIATSFIPDLKKVIQFEDICNDSGFTENCLISGHHLDNVMHNICQNIAEGTNYFKLLIDVFIQAMGNSNNSHLHNFYIIIPSLTLNFIEHSINSKEKMYKKSKGAMFTDDGFAVGVAYLLRILGLNNEFDSLKWFQSVSENYEEKLNILKTQEINALKDDTKLQQPLSLSYTRLQVYYKEFMLLYYNINSARIFFQSRNIN</sequence>
<feature type="domain" description="WASH complex subunit 4 N-terminal" evidence="2">
    <location>
        <begin position="28"/>
        <end position="578"/>
    </location>
</feature>
<dbReference type="GO" id="GO:0071203">
    <property type="term" value="C:WASH complex"/>
    <property type="evidence" value="ECO:0007669"/>
    <property type="project" value="InterPro"/>
</dbReference>
<protein>
    <submittedName>
        <fullName evidence="4">WASH complex subunit 7</fullName>
    </submittedName>
</protein>
<dbReference type="Pfam" id="PF14744">
    <property type="entry name" value="WASH-7_mid"/>
    <property type="match status" value="1"/>
</dbReference>
<accession>A0A2H8TZ91</accession>
<dbReference type="GO" id="GO:0007032">
    <property type="term" value="P:endosome organization"/>
    <property type="evidence" value="ECO:0007669"/>
    <property type="project" value="TreeGrafter"/>
</dbReference>
<dbReference type="RefSeq" id="XP_025203475.1">
    <property type="nucleotide sequence ID" value="XM_025347690.1"/>
</dbReference>
<dbReference type="PANTHER" id="PTHR31409:SF0">
    <property type="entry name" value="WASH COMPLEX SUBUNIT 4"/>
    <property type="match status" value="1"/>
</dbReference>
<dbReference type="EMBL" id="GFXV01007818">
    <property type="protein sequence ID" value="MBW19623.1"/>
    <property type="molecule type" value="Transcribed_RNA"/>
</dbReference>
<evidence type="ECO:0000313" key="4">
    <source>
        <dbReference type="EMBL" id="MBW19623.1"/>
    </source>
</evidence>
<dbReference type="GO" id="GO:0016197">
    <property type="term" value="P:endosomal transport"/>
    <property type="evidence" value="ECO:0007669"/>
    <property type="project" value="TreeGrafter"/>
</dbReference>
<name>A0A2H8TZ91_9HEMI</name>
<proteinExistence type="predicted"/>
<reference evidence="4" key="1">
    <citation type="submission" date="2017-10" db="EMBL/GenBank/DDBJ databases">
        <title>Transcriptome Assembly of Sugarcane Aphid Adults.</title>
        <authorList>
            <person name="Scully E.D."/>
            <person name="Palmer N.A."/>
            <person name="Geib S.M."/>
            <person name="Sarath G."/>
            <person name="Sattler S.E."/>
        </authorList>
    </citation>
    <scope>NUCLEOTIDE SEQUENCE</scope>
    <source>
        <tissue evidence="4">Whole body</tissue>
    </source>
</reference>
<feature type="domain" description="WASH complex subunit 7 C-terminal" evidence="3">
    <location>
        <begin position="941"/>
        <end position="1103"/>
    </location>
</feature>
<dbReference type="InterPro" id="IPR028283">
    <property type="entry name" value="WASH-7_C"/>
</dbReference>
<dbReference type="InterPro" id="IPR028282">
    <property type="entry name" value="WASH-7_central"/>
</dbReference>
<dbReference type="GeneID" id="112600460"/>
<evidence type="ECO:0000259" key="1">
    <source>
        <dbReference type="Pfam" id="PF14744"/>
    </source>
</evidence>
<dbReference type="AlphaFoldDB" id="A0A2H8TZ91"/>
<dbReference type="OrthoDB" id="10261210at2759"/>
<organism evidence="4">
    <name type="scientific">Melanaphis sacchari</name>
    <dbReference type="NCBI Taxonomy" id="742174"/>
    <lineage>
        <taxon>Eukaryota</taxon>
        <taxon>Metazoa</taxon>
        <taxon>Ecdysozoa</taxon>
        <taxon>Arthropoda</taxon>
        <taxon>Hexapoda</taxon>
        <taxon>Insecta</taxon>
        <taxon>Pterygota</taxon>
        <taxon>Neoptera</taxon>
        <taxon>Paraneoptera</taxon>
        <taxon>Hemiptera</taxon>
        <taxon>Sternorrhyncha</taxon>
        <taxon>Aphidomorpha</taxon>
        <taxon>Aphidoidea</taxon>
        <taxon>Aphididae</taxon>
        <taxon>Aphidini</taxon>
        <taxon>Melanaphis</taxon>
    </lineage>
</organism>
<evidence type="ECO:0000259" key="3">
    <source>
        <dbReference type="Pfam" id="PF14746"/>
    </source>
</evidence>
<feature type="domain" description="WASH complex subunit 7 central" evidence="1">
    <location>
        <begin position="580"/>
        <end position="918"/>
    </location>
</feature>